<dbReference type="STRING" id="225324.SAMN02745126_06262"/>
<proteinExistence type="predicted"/>
<dbReference type="GO" id="GO:0051301">
    <property type="term" value="P:cell division"/>
    <property type="evidence" value="ECO:0007669"/>
    <property type="project" value="UniProtKB-KW"/>
</dbReference>
<dbReference type="OrthoDB" id="7338235at2"/>
<protein>
    <submittedName>
        <fullName evidence="4">Cell division protein FtsN</fullName>
    </submittedName>
</protein>
<sequence length="317" mass="33144">MHIRRPPSGDGPRIYRPNESVAVRLEPAPRPVANEPESIPPPPRDSLLARVNRRRGQILTLMVSVAAIASFGSVVWWAHNQDVRAGGKGLEPLVIQPPADPARVKPENAGGYIPPNQDKEVYNRVAPGAVPVQPEKLLPGPTVPKLPANGLPVPYSPKPPEGDKTASATPGGSAAPANAASTASAAGQSGPTPAPTPAPPAPANQPTVTQAPTTTPTETGPSIASLIENMSGPSGGWRIQVASVKNEDVAKSTWARLQAAHGDVLASLRMQPTRVDLGDKGVWYRVQAGPLDEKQAQSVCSTLRSRKADCVIIPPAR</sequence>
<evidence type="ECO:0000256" key="1">
    <source>
        <dbReference type="SAM" id="MobiDB-lite"/>
    </source>
</evidence>
<evidence type="ECO:0000256" key="2">
    <source>
        <dbReference type="SAM" id="Phobius"/>
    </source>
</evidence>
<feature type="compositionally biased region" description="Pro residues" evidence="1">
    <location>
        <begin position="192"/>
        <end position="203"/>
    </location>
</feature>
<feature type="region of interest" description="Disordered" evidence="1">
    <location>
        <begin position="25"/>
        <end position="46"/>
    </location>
</feature>
<dbReference type="SUPFAM" id="SSF110997">
    <property type="entry name" value="Sporulation related repeat"/>
    <property type="match status" value="1"/>
</dbReference>
<keyword evidence="5" id="KW-1185">Reference proteome</keyword>
<dbReference type="GO" id="GO:0042834">
    <property type="term" value="F:peptidoglycan binding"/>
    <property type="evidence" value="ECO:0007669"/>
    <property type="project" value="InterPro"/>
</dbReference>
<feature type="compositionally biased region" description="Low complexity" evidence="1">
    <location>
        <begin position="204"/>
        <end position="224"/>
    </location>
</feature>
<evidence type="ECO:0000259" key="3">
    <source>
        <dbReference type="PROSITE" id="PS51724"/>
    </source>
</evidence>
<keyword evidence="2" id="KW-1133">Transmembrane helix</keyword>
<dbReference type="Gene3D" id="3.30.70.1070">
    <property type="entry name" value="Sporulation related repeat"/>
    <property type="match status" value="1"/>
</dbReference>
<feature type="region of interest" description="Disordered" evidence="1">
    <location>
        <begin position="97"/>
        <end position="119"/>
    </location>
</feature>
<dbReference type="PROSITE" id="PS51724">
    <property type="entry name" value="SPOR"/>
    <property type="match status" value="1"/>
</dbReference>
<name>A0A1T4THW0_9HYPH</name>
<dbReference type="InterPro" id="IPR036680">
    <property type="entry name" value="SPOR-like_sf"/>
</dbReference>
<evidence type="ECO:0000313" key="4">
    <source>
        <dbReference type="EMBL" id="SKA39841.1"/>
    </source>
</evidence>
<feature type="domain" description="SPOR" evidence="3">
    <location>
        <begin position="231"/>
        <end position="317"/>
    </location>
</feature>
<keyword evidence="4" id="KW-0131">Cell cycle</keyword>
<keyword evidence="2" id="KW-0472">Membrane</keyword>
<evidence type="ECO:0000313" key="5">
    <source>
        <dbReference type="Proteomes" id="UP000190092"/>
    </source>
</evidence>
<dbReference type="InterPro" id="IPR007730">
    <property type="entry name" value="SPOR-like_dom"/>
</dbReference>
<dbReference type="Pfam" id="PF05036">
    <property type="entry name" value="SPOR"/>
    <property type="match status" value="1"/>
</dbReference>
<dbReference type="Proteomes" id="UP000190092">
    <property type="component" value="Unassembled WGS sequence"/>
</dbReference>
<feature type="region of interest" description="Disordered" evidence="1">
    <location>
        <begin position="132"/>
        <end position="232"/>
    </location>
</feature>
<dbReference type="EMBL" id="FUWJ01000018">
    <property type="protein sequence ID" value="SKA39841.1"/>
    <property type="molecule type" value="Genomic_DNA"/>
</dbReference>
<organism evidence="4 5">
    <name type="scientific">Enhydrobacter aerosaccus</name>
    <dbReference type="NCBI Taxonomy" id="225324"/>
    <lineage>
        <taxon>Bacteria</taxon>
        <taxon>Pseudomonadati</taxon>
        <taxon>Pseudomonadota</taxon>
        <taxon>Alphaproteobacteria</taxon>
        <taxon>Hyphomicrobiales</taxon>
        <taxon>Enhydrobacter</taxon>
    </lineage>
</organism>
<dbReference type="RefSeq" id="WP_085937996.1">
    <property type="nucleotide sequence ID" value="NZ_FUWJ01000018.1"/>
</dbReference>
<reference evidence="5" key="1">
    <citation type="submission" date="2017-02" db="EMBL/GenBank/DDBJ databases">
        <authorList>
            <person name="Varghese N."/>
            <person name="Submissions S."/>
        </authorList>
    </citation>
    <scope>NUCLEOTIDE SEQUENCE [LARGE SCALE GENOMIC DNA]</scope>
    <source>
        <strain evidence="5">ATCC 27094</strain>
    </source>
</reference>
<feature type="transmembrane region" description="Helical" evidence="2">
    <location>
        <begin position="58"/>
        <end position="78"/>
    </location>
</feature>
<accession>A0A1T4THW0</accession>
<gene>
    <name evidence="4" type="ORF">SAMN02745126_06262</name>
</gene>
<dbReference type="AlphaFoldDB" id="A0A1T4THW0"/>
<keyword evidence="2" id="KW-0812">Transmembrane</keyword>
<feature type="compositionally biased region" description="Low complexity" evidence="1">
    <location>
        <begin position="165"/>
        <end position="191"/>
    </location>
</feature>
<keyword evidence="4" id="KW-0132">Cell division</keyword>